<evidence type="ECO:0000313" key="7">
    <source>
        <dbReference type="Proteomes" id="UP000288096"/>
    </source>
</evidence>
<dbReference type="GO" id="GO:0006865">
    <property type="term" value="P:amino acid transport"/>
    <property type="evidence" value="ECO:0007669"/>
    <property type="project" value="TreeGrafter"/>
</dbReference>
<evidence type="ECO:0000313" key="6">
    <source>
        <dbReference type="EMBL" id="GBC60478.1"/>
    </source>
</evidence>
<evidence type="ECO:0000256" key="4">
    <source>
        <dbReference type="SAM" id="SignalP"/>
    </source>
</evidence>
<feature type="signal peptide" evidence="4">
    <location>
        <begin position="1"/>
        <end position="22"/>
    </location>
</feature>
<dbReference type="CDD" id="cd13692">
    <property type="entry name" value="PBP2_BztA"/>
    <property type="match status" value="1"/>
</dbReference>
<comment type="similarity">
    <text evidence="1">Belongs to the bacterial solute-binding protein 3 family.</text>
</comment>
<sequence length="337" mass="36782">MKIGRLIAVMAVLAFTASSVWANTLENVRKAGEIKCGVSGKVPGFSVPDKNGVWSGLDVDFCRAVSAAIFDDPNKAKFVPVTTKERFTALQTGEINILSRNTTWTYQRDVNQGVEFCGILFYDGQGFMVNKGLGVSSAKELDGASICIQIGTTTELNVSDYFASNNMTYKPVVFESADESTVMYDTGRCDVYTTDASGLAARRTTLSKPDTHVILPEIISKEPLGPSVRQGDQQWGDIVRWTLNALINAEELGVTSANLAEMMKSKNPAIKRLLGVDSNLGEQLGLTRDWVCRIVKHVGNYGEMFDRNVGPTTPLKLERGPNALWKDGGLLYAPPIR</sequence>
<reference evidence="7" key="2">
    <citation type="submission" date="2019-01" db="EMBL/GenBank/DDBJ databases">
        <title>Genome sequence of Desulfonema ishimotonii strain Tokyo 01.</title>
        <authorList>
            <person name="Fukui M."/>
        </authorList>
    </citation>
    <scope>NUCLEOTIDE SEQUENCE [LARGE SCALE GENOMIC DNA]</scope>
    <source>
        <strain evidence="7">Tokyo 01</strain>
    </source>
</reference>
<accession>A0A401FU63</accession>
<dbReference type="InterPro" id="IPR051455">
    <property type="entry name" value="Bact_solute-bind_prot3"/>
</dbReference>
<dbReference type="PANTHER" id="PTHR30085:SF7">
    <property type="entry name" value="AMINO-ACID ABC TRANSPORTER-BINDING PROTEIN YHDW-RELATED"/>
    <property type="match status" value="1"/>
</dbReference>
<comment type="caution">
    <text evidence="6">The sequence shown here is derived from an EMBL/GenBank/DDBJ whole genome shotgun (WGS) entry which is preliminary data.</text>
</comment>
<feature type="chain" id="PRO_5018989299" evidence="4">
    <location>
        <begin position="23"/>
        <end position="337"/>
    </location>
</feature>
<evidence type="ECO:0000256" key="3">
    <source>
        <dbReference type="ARBA" id="ARBA00022729"/>
    </source>
</evidence>
<proteinExistence type="inferred from homology"/>
<dbReference type="SMART" id="SM00062">
    <property type="entry name" value="PBPb"/>
    <property type="match status" value="1"/>
</dbReference>
<name>A0A401FU63_9BACT</name>
<dbReference type="Proteomes" id="UP000288096">
    <property type="component" value="Unassembled WGS sequence"/>
</dbReference>
<reference evidence="7" key="1">
    <citation type="submission" date="2017-11" db="EMBL/GenBank/DDBJ databases">
        <authorList>
            <person name="Watanabe M."/>
            <person name="Kojima H."/>
        </authorList>
    </citation>
    <scope>NUCLEOTIDE SEQUENCE [LARGE SCALE GENOMIC DNA]</scope>
    <source>
        <strain evidence="7">Tokyo 01</strain>
    </source>
</reference>
<protein>
    <submittedName>
        <fullName evidence="6">Amino acid ABC transporter substrate-binding pro tein</fullName>
    </submittedName>
</protein>
<dbReference type="RefSeq" id="WP_124327888.1">
    <property type="nucleotide sequence ID" value="NZ_BEXT01000001.1"/>
</dbReference>
<feature type="domain" description="Solute-binding protein family 3/N-terminal" evidence="5">
    <location>
        <begin position="33"/>
        <end position="262"/>
    </location>
</feature>
<keyword evidence="7" id="KW-1185">Reference proteome</keyword>
<dbReference type="Gene3D" id="3.40.190.10">
    <property type="entry name" value="Periplasmic binding protein-like II"/>
    <property type="match status" value="2"/>
</dbReference>
<dbReference type="Pfam" id="PF00497">
    <property type="entry name" value="SBP_bac_3"/>
    <property type="match status" value="1"/>
</dbReference>
<keyword evidence="2" id="KW-0813">Transport</keyword>
<evidence type="ECO:0000256" key="2">
    <source>
        <dbReference type="ARBA" id="ARBA00022448"/>
    </source>
</evidence>
<gene>
    <name evidence="6" type="ORF">DENIS_1431</name>
</gene>
<keyword evidence="3 4" id="KW-0732">Signal</keyword>
<evidence type="ECO:0000256" key="1">
    <source>
        <dbReference type="ARBA" id="ARBA00010333"/>
    </source>
</evidence>
<dbReference type="InterPro" id="IPR001638">
    <property type="entry name" value="Solute-binding_3/MltF_N"/>
</dbReference>
<dbReference type="SUPFAM" id="SSF53850">
    <property type="entry name" value="Periplasmic binding protein-like II"/>
    <property type="match status" value="1"/>
</dbReference>
<dbReference type="PANTHER" id="PTHR30085">
    <property type="entry name" value="AMINO ACID ABC TRANSPORTER PERMEASE"/>
    <property type="match status" value="1"/>
</dbReference>
<dbReference type="EMBL" id="BEXT01000001">
    <property type="protein sequence ID" value="GBC60478.1"/>
    <property type="molecule type" value="Genomic_DNA"/>
</dbReference>
<dbReference type="AlphaFoldDB" id="A0A401FU63"/>
<evidence type="ECO:0000259" key="5">
    <source>
        <dbReference type="SMART" id="SM00062"/>
    </source>
</evidence>
<dbReference type="OrthoDB" id="9777941at2"/>
<organism evidence="6 7">
    <name type="scientific">Desulfonema ishimotonii</name>
    <dbReference type="NCBI Taxonomy" id="45657"/>
    <lineage>
        <taxon>Bacteria</taxon>
        <taxon>Pseudomonadati</taxon>
        <taxon>Thermodesulfobacteriota</taxon>
        <taxon>Desulfobacteria</taxon>
        <taxon>Desulfobacterales</taxon>
        <taxon>Desulfococcaceae</taxon>
        <taxon>Desulfonema</taxon>
    </lineage>
</organism>